<keyword evidence="2" id="KW-1185">Reference proteome</keyword>
<evidence type="ECO:0000313" key="2">
    <source>
        <dbReference type="Proteomes" id="UP001187346"/>
    </source>
</evidence>
<organism evidence="1 2">
    <name type="scientific">Streptomyces prunicolor</name>
    <dbReference type="NCBI Taxonomy" id="67348"/>
    <lineage>
        <taxon>Bacteria</taxon>
        <taxon>Bacillati</taxon>
        <taxon>Actinomycetota</taxon>
        <taxon>Actinomycetes</taxon>
        <taxon>Kitasatosporales</taxon>
        <taxon>Streptomycetaceae</taxon>
        <taxon>Streptomyces</taxon>
    </lineage>
</organism>
<evidence type="ECO:0000313" key="1">
    <source>
        <dbReference type="EMBL" id="MDV7216746.1"/>
    </source>
</evidence>
<reference evidence="1 2" key="1">
    <citation type="submission" date="2023-10" db="EMBL/GenBank/DDBJ databases">
        <title>Characterization of rhizosphere-enriched actinobacteria from wheat plants lab-grown on chernevaya soil.</title>
        <authorList>
            <person name="Tikhonova E.N."/>
            <person name="Konopkin A."/>
            <person name="Kravchenko I.K."/>
        </authorList>
    </citation>
    <scope>NUCLEOTIDE SEQUENCE [LARGE SCALE GENOMIC DNA]</scope>
    <source>
        <strain evidence="1 2">RR29</strain>
    </source>
</reference>
<comment type="caution">
    <text evidence="1">The sequence shown here is derived from an EMBL/GenBank/DDBJ whole genome shotgun (WGS) entry which is preliminary data.</text>
</comment>
<accession>A0ABU4F823</accession>
<dbReference type="EMBL" id="JAWMAJ010000032">
    <property type="protein sequence ID" value="MDV7216746.1"/>
    <property type="molecule type" value="Genomic_DNA"/>
</dbReference>
<gene>
    <name evidence="1" type="ORF">R5A26_12370</name>
</gene>
<dbReference type="RefSeq" id="WP_317771248.1">
    <property type="nucleotide sequence ID" value="NZ_JAWMAJ010000032.1"/>
</dbReference>
<sequence length="216" mass="21803">MTSYTPLGGLPYPAPTDTADLPFHLQSLAEGIDARTVLRYATAAARDAAVTTPAAGMVAWLTTPGTLSYYTGTAWIALGAWNAYTPVWTAATTNPAIGDGTLTGRYAVVGKVCHFTAFAAFGSTTTYGSGGYGLSLPVATGPTGGLIQFTGMANSGGGRAQITCQPSSSSGATTYTLWGPSSTTSSAIAQIGSGGLFGSAFASGHFIRVNGTYEVA</sequence>
<proteinExistence type="predicted"/>
<dbReference type="Proteomes" id="UP001187346">
    <property type="component" value="Unassembled WGS sequence"/>
</dbReference>
<name>A0ABU4F823_9ACTN</name>
<protein>
    <submittedName>
        <fullName evidence="1">Uncharacterized protein</fullName>
    </submittedName>
</protein>